<sequence length="1348" mass="156571">MEEQMKLLWSNIKEEMEKQNNKQMQILTETITKTLDEHLVPFRLENEALKKEVETLRSKINYLELEGRKNNIILHGVEERETNNSELTNMVLGLLNRTNNKAQNETHEWDKWEISKLYRVGKKTVNKIRPIKITLTLTWRRNEILKNKKNFPKGTYITEDLPKEEVEIRKSLIPALKEASGKYAIIRNGTLIIKDKLEKEKRKRIPSSPPSTPPSNFSTAHKMDSAAKPAKLPRSNPFESMRNRAHSQTEDIKQRTKPNTKTTTKNNKTTNYTIPNPAGPRGENDHNPPSNNKEEMKELKNGHQLKICTYNVRSLSTRERLLELNNAIENIDWDIIGLAEVRKMGHNIEEHENFILCYIGETAGLHGVGFMIKKAFKNNIVNFTGISERVAILKLKFGNMPLTIIQTYAPTENSSEEEIVKFYNDLKTAHELSDKKILVVGDFNAKIGHPKTEENLVMGKYGYGKRNKRGEKLIDYALEYKLSIMNTFFKKRAERKWTWMSPDKNTRNEIDFILSNDPKRITNYEVLNKVMFSSDHRPLRATLNLNQIVKSRKSFNTIPKTPKNNEEVQNYLGHLKTSLETNTLQLSVQDYYNHIEKSIIYSLKKSNEVHHKKENKIFSEHTMQLIKQRTDLMFADNKSKEEKKNLSNLFKETRKSIRKDYSMHRQEVITRNLTKFRSAKRALKELNLSKKWIQKLENNKKETKSRQDVIAHATNFYKELYRRHDPEDTVEESDIPNANANKTVEPIEEIEVYEHIRKLKAEKSPGPDSLTNEALKLGAPVLLHHLTQLFNMIIDSETVPNQWCTSDIILLYKKGNPLDIGNYRPISLLASTYKLFSSIILTRISKAIDESQPQEQAGFRAGFSTTDHIHTLEQVIEKYKEFNRNIYVGFIDYSKAFDSLSHSAIWDALKKTGVDQKYINIIKSIYANSTSRVRLESRGDQVRVERGVRQGDPLSPKIFIAVLECIFKKLQWKKKGIRLDGNYLNHLRFADDIAVIAESAKELKEMIRQLDEASREVGLHMNASKTKIMTNSHQVPITIRGNTIDYVDHYIYLGKQLSFKNTNTEEEVERRTNITWKKFWSLKEILKGSYNMNLKKAVMDSCLLPSLLYGCQTWSLTDKIKQKIRTTQRAMERSMLKINRRQKIRSKDIRDKSKIQDALTQTLKLKWRWAGHLARYKDKRWTILTTKWKGPIGKRRVGRPYKRWTDDIVESAGRDWLKKAEDRETWNKLEEAYTQRGAYLDVSDRDPGGARAPNARDARGEARPRFGRQPTALQHNRHTYQAARDGNERDCLAKKGNYAARKSPREANMQPPGARGEASRYRPYAMQNHLHIPLFASIPSHQAAGHQT</sequence>
<organism evidence="1 2">
    <name type="scientific">Choristoneura fumiferana</name>
    <name type="common">Spruce budworm moth</name>
    <name type="synonym">Archips fumiferana</name>
    <dbReference type="NCBI Taxonomy" id="7141"/>
    <lineage>
        <taxon>Eukaryota</taxon>
        <taxon>Metazoa</taxon>
        <taxon>Ecdysozoa</taxon>
        <taxon>Arthropoda</taxon>
        <taxon>Hexapoda</taxon>
        <taxon>Insecta</taxon>
        <taxon>Pterygota</taxon>
        <taxon>Neoptera</taxon>
        <taxon>Endopterygota</taxon>
        <taxon>Lepidoptera</taxon>
        <taxon>Glossata</taxon>
        <taxon>Ditrysia</taxon>
        <taxon>Tortricoidea</taxon>
        <taxon>Tortricidae</taxon>
        <taxon>Tortricinae</taxon>
        <taxon>Choristoneura</taxon>
    </lineage>
</organism>
<keyword evidence="2" id="KW-1185">Reference proteome</keyword>
<dbReference type="Proteomes" id="UP001064048">
    <property type="component" value="Chromosome 26"/>
</dbReference>
<protein>
    <submittedName>
        <fullName evidence="1">Uncharacterized protein</fullName>
    </submittedName>
</protein>
<evidence type="ECO:0000313" key="2">
    <source>
        <dbReference type="Proteomes" id="UP001064048"/>
    </source>
</evidence>
<accession>A0ACC0JRL2</accession>
<name>A0ACC0JRL2_CHOFU</name>
<dbReference type="EMBL" id="CM046126">
    <property type="protein sequence ID" value="KAI8426763.1"/>
    <property type="molecule type" value="Genomic_DNA"/>
</dbReference>
<evidence type="ECO:0000313" key="1">
    <source>
        <dbReference type="EMBL" id="KAI8426763.1"/>
    </source>
</evidence>
<gene>
    <name evidence="1" type="ORF">MSG28_014451</name>
</gene>
<reference evidence="1 2" key="1">
    <citation type="journal article" date="2022" name="Genome Biol. Evol.">
        <title>The Spruce Budworm Genome: Reconstructing the Evolutionary History of Antifreeze Proteins.</title>
        <authorList>
            <person name="Beliveau C."/>
            <person name="Gagne P."/>
            <person name="Picq S."/>
            <person name="Vernygora O."/>
            <person name="Keeling C.I."/>
            <person name="Pinkney K."/>
            <person name="Doucet D."/>
            <person name="Wen F."/>
            <person name="Johnston J.S."/>
            <person name="Maaroufi H."/>
            <person name="Boyle B."/>
            <person name="Laroche J."/>
            <person name="Dewar K."/>
            <person name="Juretic N."/>
            <person name="Blackburn G."/>
            <person name="Nisole A."/>
            <person name="Brunet B."/>
            <person name="Brandao M."/>
            <person name="Lumley L."/>
            <person name="Duan J."/>
            <person name="Quan G."/>
            <person name="Lucarotti C.J."/>
            <person name="Roe A.D."/>
            <person name="Sperling F.A.H."/>
            <person name="Levesque R.C."/>
            <person name="Cusson M."/>
        </authorList>
    </citation>
    <scope>NUCLEOTIDE SEQUENCE [LARGE SCALE GENOMIC DNA]</scope>
    <source>
        <strain evidence="1">Glfc:IPQL:Cfum</strain>
    </source>
</reference>
<proteinExistence type="predicted"/>
<comment type="caution">
    <text evidence="1">The sequence shown here is derived from an EMBL/GenBank/DDBJ whole genome shotgun (WGS) entry which is preliminary data.</text>
</comment>